<name>I0IP60_LEPFC</name>
<dbReference type="InterPro" id="IPR001173">
    <property type="entry name" value="Glyco_trans_2-like"/>
</dbReference>
<reference evidence="6" key="2">
    <citation type="submission" date="2012-03" db="EMBL/GenBank/DDBJ databases">
        <title>The complete genome sequence of the pioneer microbe on fresh volcanic deposit, Leptospirillum ferrooxidans strain C2-3.</title>
        <authorList>
            <person name="Fujimura R."/>
            <person name="Sato Y."/>
            <person name="Nishizawa T."/>
            <person name="Nanba K."/>
            <person name="Oshima K."/>
            <person name="Hattori M."/>
            <person name="Kamijo T."/>
            <person name="Ohta H."/>
        </authorList>
    </citation>
    <scope>NUCLEOTIDE SEQUENCE [LARGE SCALE GENOMIC DNA]</scope>
    <source>
        <strain evidence="6">C2-3</strain>
    </source>
</reference>
<dbReference type="eggNOG" id="COG1216">
    <property type="taxonomic scope" value="Bacteria"/>
</dbReference>
<gene>
    <name evidence="5" type="ordered locus">LFE_1376</name>
</gene>
<dbReference type="OrthoDB" id="5291101at2"/>
<keyword evidence="2" id="KW-0328">Glycosyltransferase</keyword>
<feature type="domain" description="Glycosyltransferase 2-like" evidence="4">
    <location>
        <begin position="11"/>
        <end position="179"/>
    </location>
</feature>
<evidence type="ECO:0000256" key="3">
    <source>
        <dbReference type="ARBA" id="ARBA00022679"/>
    </source>
</evidence>
<reference evidence="5 6" key="1">
    <citation type="journal article" date="2012" name="J. Bacteriol.">
        <title>Complete Genome Sequence of Leptospirillum ferrooxidans Strain C2-3, Isolated from a Fresh Volcanic Ash Deposit on the Island of Miyake, Japan.</title>
        <authorList>
            <person name="Fujimura R."/>
            <person name="Sato Y."/>
            <person name="Nishizawa T."/>
            <person name="Oshima K."/>
            <person name="Kim S.-W."/>
            <person name="Hattori M."/>
            <person name="Kamijo T."/>
            <person name="Ohta H."/>
        </authorList>
    </citation>
    <scope>NUCLEOTIDE SEQUENCE [LARGE SCALE GENOMIC DNA]</scope>
    <source>
        <strain evidence="5 6">C2-3</strain>
    </source>
</reference>
<keyword evidence="3 5" id="KW-0808">Transferase</keyword>
<evidence type="ECO:0000313" key="6">
    <source>
        <dbReference type="Proteomes" id="UP000007382"/>
    </source>
</evidence>
<organism evidence="5 6">
    <name type="scientific">Leptospirillum ferrooxidans (strain C2-3)</name>
    <dbReference type="NCBI Taxonomy" id="1162668"/>
    <lineage>
        <taxon>Bacteria</taxon>
        <taxon>Pseudomonadati</taxon>
        <taxon>Nitrospirota</taxon>
        <taxon>Nitrospiria</taxon>
        <taxon>Nitrospirales</taxon>
        <taxon>Nitrospiraceae</taxon>
        <taxon>Leptospirillum</taxon>
    </lineage>
</organism>
<dbReference type="RefSeq" id="WP_014449547.1">
    <property type="nucleotide sequence ID" value="NC_017094.1"/>
</dbReference>
<dbReference type="SUPFAM" id="SSF53448">
    <property type="entry name" value="Nucleotide-diphospho-sugar transferases"/>
    <property type="match status" value="1"/>
</dbReference>
<keyword evidence="6" id="KW-1185">Reference proteome</keyword>
<dbReference type="InterPro" id="IPR050834">
    <property type="entry name" value="Glycosyltransf_2"/>
</dbReference>
<dbReference type="AlphaFoldDB" id="I0IP60"/>
<dbReference type="Pfam" id="PF00535">
    <property type="entry name" value="Glycos_transf_2"/>
    <property type="match status" value="1"/>
</dbReference>
<evidence type="ECO:0000256" key="1">
    <source>
        <dbReference type="ARBA" id="ARBA00006739"/>
    </source>
</evidence>
<dbReference type="PANTHER" id="PTHR43685:SF5">
    <property type="entry name" value="GLYCOSYLTRANSFERASE EPSE-RELATED"/>
    <property type="match status" value="1"/>
</dbReference>
<accession>I0IP60</accession>
<comment type="similarity">
    <text evidence="1">Belongs to the glycosyltransferase 2 family.</text>
</comment>
<sequence length="355" mass="41844">MGFLESEDKISVISTIYKHKQKLSQALDSILNQTFKNIEIILVDNNALPETLMVAKEYRDRYPTIVRIVSEPTQGIASARNRGVRESTGDFITFCDEDDIWMPDKLLKQLNVQKKHPEYSIVTNLVDFISYEDGRVVESRKTFSPQFWATELLGKTEHYQKYPLYNPHPSTMFFRKSLALEVGLFDEGFNPYWTEDTEFSLRMYEKGPIYLIPESLTQIRLSSKEYLKTRQGDFDWVAIKNLNYFFSILCKKFGSDKDPVSRKALKKIRAQWMRELSIKFLAYQEGKTYARELLTRALADQPFNLKTWKIYLRTFFPQKYYPSFFHFEKIVKGSLPMKVDESLLKNLFTLDEIKF</sequence>
<evidence type="ECO:0000259" key="4">
    <source>
        <dbReference type="Pfam" id="PF00535"/>
    </source>
</evidence>
<proteinExistence type="inferred from homology"/>
<dbReference type="HOGENOM" id="CLU_025996_0_0_0"/>
<dbReference type="KEGG" id="lfc:LFE_1376"/>
<dbReference type="GO" id="GO:0016757">
    <property type="term" value="F:glycosyltransferase activity"/>
    <property type="evidence" value="ECO:0007669"/>
    <property type="project" value="UniProtKB-KW"/>
</dbReference>
<evidence type="ECO:0000313" key="5">
    <source>
        <dbReference type="EMBL" id="BAM07059.1"/>
    </source>
</evidence>
<dbReference type="PATRIC" id="fig|1162668.3.peg.1629"/>
<dbReference type="InterPro" id="IPR029044">
    <property type="entry name" value="Nucleotide-diphossugar_trans"/>
</dbReference>
<evidence type="ECO:0000256" key="2">
    <source>
        <dbReference type="ARBA" id="ARBA00022676"/>
    </source>
</evidence>
<dbReference type="Gene3D" id="3.90.550.10">
    <property type="entry name" value="Spore Coat Polysaccharide Biosynthesis Protein SpsA, Chain A"/>
    <property type="match status" value="1"/>
</dbReference>
<dbReference type="EMBL" id="AP012342">
    <property type="protein sequence ID" value="BAM07059.1"/>
    <property type="molecule type" value="Genomic_DNA"/>
</dbReference>
<dbReference type="CDD" id="cd00761">
    <property type="entry name" value="Glyco_tranf_GTA_type"/>
    <property type="match status" value="1"/>
</dbReference>
<protein>
    <submittedName>
        <fullName evidence="5">Putative glycosyltransferase, family 2</fullName>
    </submittedName>
</protein>
<dbReference type="Proteomes" id="UP000007382">
    <property type="component" value="Chromosome"/>
</dbReference>
<dbReference type="PANTHER" id="PTHR43685">
    <property type="entry name" value="GLYCOSYLTRANSFERASE"/>
    <property type="match status" value="1"/>
</dbReference>
<dbReference type="STRING" id="1162668.LFE_1376"/>